<dbReference type="Pfam" id="PF00589">
    <property type="entry name" value="Phage_integrase"/>
    <property type="match status" value="1"/>
</dbReference>
<dbReference type="Proteomes" id="UP000597886">
    <property type="component" value="Unassembled WGS sequence"/>
</dbReference>
<dbReference type="AlphaFoldDB" id="A0AA90YSH0"/>
<evidence type="ECO:0000259" key="5">
    <source>
        <dbReference type="PROSITE" id="PS51898"/>
    </source>
</evidence>
<dbReference type="Gene3D" id="3.30.160.390">
    <property type="entry name" value="Integrase, DNA-binding domain"/>
    <property type="match status" value="1"/>
</dbReference>
<keyword evidence="4" id="KW-0233">DNA recombination</keyword>
<dbReference type="InterPro" id="IPR011010">
    <property type="entry name" value="DNA_brk_join_enz"/>
</dbReference>
<evidence type="ECO:0000313" key="7">
    <source>
        <dbReference type="Proteomes" id="UP000597886"/>
    </source>
</evidence>
<sequence>MPLSDTKIRNLKPKNKTYKIADQGGLYISVQSSGSKLWRLKYRYKGREKTMSYGPYPLISLKEAREKRDRDKRLLLDGHDPSVRKQMQKRAAFLAEEDTFSVFAAELLEKNRREGKAAQTLKKKAWLIKQANDGIGHRALKTLRPADVFATVKPIEDSGKRETAGRVLSVIGEVCRYAIATGVDVDDPTYALRGALQKKQVVHRAAILDPKRMGDLLNAIDTYGGHIQTALGARLLAIVHLRPGELRRSKWHEFDLETAIWTIPKDRMKMRRDHRVPLPRQALEILERLAPLSKPDGYVLPGVADWRKPLSPNTFNKALRTMGFSSEEVTSHGFRSTFMTMASESGLWSFDAVERALSHEEENKTRRAYLRGDFWEERVRMEQWWADKLDELQLAARVSSDT</sequence>
<dbReference type="GO" id="GO:0006310">
    <property type="term" value="P:DNA recombination"/>
    <property type="evidence" value="ECO:0007669"/>
    <property type="project" value="UniProtKB-KW"/>
</dbReference>
<evidence type="ECO:0000256" key="4">
    <source>
        <dbReference type="ARBA" id="ARBA00023172"/>
    </source>
</evidence>
<dbReference type="Gene3D" id="1.10.443.10">
    <property type="entry name" value="Intergrase catalytic core"/>
    <property type="match status" value="1"/>
</dbReference>
<dbReference type="GO" id="GO:0003677">
    <property type="term" value="F:DNA binding"/>
    <property type="evidence" value="ECO:0007669"/>
    <property type="project" value="UniProtKB-KW"/>
</dbReference>
<feature type="domain" description="Tyr recombinase" evidence="5">
    <location>
        <begin position="203"/>
        <end position="382"/>
    </location>
</feature>
<proteinExistence type="inferred from homology"/>
<dbReference type="InterPro" id="IPR025166">
    <property type="entry name" value="Integrase_DNA_bind_dom"/>
</dbReference>
<evidence type="ECO:0000256" key="1">
    <source>
        <dbReference type="ARBA" id="ARBA00008857"/>
    </source>
</evidence>
<keyword evidence="2" id="KW-0229">DNA integration</keyword>
<organism evidence="6 7">
    <name type="scientific">Ruegeria atlantica</name>
    <dbReference type="NCBI Taxonomy" id="81569"/>
    <lineage>
        <taxon>Bacteria</taxon>
        <taxon>Pseudomonadati</taxon>
        <taxon>Pseudomonadota</taxon>
        <taxon>Alphaproteobacteria</taxon>
        <taxon>Rhodobacterales</taxon>
        <taxon>Roseobacteraceae</taxon>
        <taxon>Ruegeria</taxon>
    </lineage>
</organism>
<dbReference type="InterPro" id="IPR010998">
    <property type="entry name" value="Integrase_recombinase_N"/>
</dbReference>
<comment type="similarity">
    <text evidence="1">Belongs to the 'phage' integrase family.</text>
</comment>
<dbReference type="InterPro" id="IPR038488">
    <property type="entry name" value="Integrase_DNA-bd_sf"/>
</dbReference>
<evidence type="ECO:0000313" key="6">
    <source>
        <dbReference type="EMBL" id="NOE18076.1"/>
    </source>
</evidence>
<gene>
    <name evidence="6" type="ORF">GS634_08060</name>
</gene>
<dbReference type="Gene3D" id="1.10.150.130">
    <property type="match status" value="1"/>
</dbReference>
<keyword evidence="3 6" id="KW-0238">DNA-binding</keyword>
<name>A0AA90YSH0_9RHOB</name>
<dbReference type="GO" id="GO:0015074">
    <property type="term" value="P:DNA integration"/>
    <property type="evidence" value="ECO:0007669"/>
    <property type="project" value="UniProtKB-KW"/>
</dbReference>
<protein>
    <submittedName>
        <fullName evidence="6">Integrase arm-type DNA-binding domain-containing protein</fullName>
    </submittedName>
</protein>
<dbReference type="InterPro" id="IPR013762">
    <property type="entry name" value="Integrase-like_cat_sf"/>
</dbReference>
<evidence type="ECO:0000256" key="2">
    <source>
        <dbReference type="ARBA" id="ARBA00022908"/>
    </source>
</evidence>
<dbReference type="InterPro" id="IPR053876">
    <property type="entry name" value="Phage_int_M"/>
</dbReference>
<dbReference type="EMBL" id="WVRA01000002">
    <property type="protein sequence ID" value="NOE18076.1"/>
    <property type="molecule type" value="Genomic_DNA"/>
</dbReference>
<dbReference type="PROSITE" id="PS51898">
    <property type="entry name" value="TYR_RECOMBINASE"/>
    <property type="match status" value="1"/>
</dbReference>
<dbReference type="CDD" id="cd00801">
    <property type="entry name" value="INT_P4_C"/>
    <property type="match status" value="1"/>
</dbReference>
<dbReference type="InterPro" id="IPR002104">
    <property type="entry name" value="Integrase_catalytic"/>
</dbReference>
<dbReference type="SUPFAM" id="SSF56349">
    <property type="entry name" value="DNA breaking-rejoining enzymes"/>
    <property type="match status" value="1"/>
</dbReference>
<dbReference type="PANTHER" id="PTHR30629:SF2">
    <property type="entry name" value="PROPHAGE INTEGRASE INTS-RELATED"/>
    <property type="match status" value="1"/>
</dbReference>
<dbReference type="Pfam" id="PF22022">
    <property type="entry name" value="Phage_int_M"/>
    <property type="match status" value="1"/>
</dbReference>
<comment type="caution">
    <text evidence="6">The sequence shown here is derived from an EMBL/GenBank/DDBJ whole genome shotgun (WGS) entry which is preliminary data.</text>
</comment>
<dbReference type="Pfam" id="PF13356">
    <property type="entry name" value="Arm-DNA-bind_3"/>
    <property type="match status" value="1"/>
</dbReference>
<reference evidence="6" key="1">
    <citation type="submission" date="2019-12" db="EMBL/GenBank/DDBJ databases">
        <title>Ruegeria JWLKs population differentiation of coral mucus and skeleton niches.</title>
        <authorList>
            <person name="Luo D."/>
        </authorList>
    </citation>
    <scope>NUCLEOTIDE SEQUENCE</scope>
    <source>
        <strain evidence="6">HKCCD6181</strain>
    </source>
</reference>
<dbReference type="RefSeq" id="WP_171329437.1">
    <property type="nucleotide sequence ID" value="NZ_WVRA01000002.1"/>
</dbReference>
<dbReference type="PANTHER" id="PTHR30629">
    <property type="entry name" value="PROPHAGE INTEGRASE"/>
    <property type="match status" value="1"/>
</dbReference>
<evidence type="ECO:0000256" key="3">
    <source>
        <dbReference type="ARBA" id="ARBA00023125"/>
    </source>
</evidence>
<accession>A0AA90YSH0</accession>
<dbReference type="InterPro" id="IPR050808">
    <property type="entry name" value="Phage_Integrase"/>
</dbReference>